<dbReference type="EMBL" id="CACSII010000016">
    <property type="protein sequence ID" value="CAA0110117.1"/>
    <property type="molecule type" value="Genomic_DNA"/>
</dbReference>
<dbReference type="Gene3D" id="2.60.40.1220">
    <property type="match status" value="1"/>
</dbReference>
<gene>
    <name evidence="3" type="ORF">DPBNPPHM_01350</name>
</gene>
<feature type="signal peptide" evidence="2">
    <location>
        <begin position="1"/>
        <end position="25"/>
    </location>
</feature>
<dbReference type="AlphaFoldDB" id="A0A5S9Q012"/>
<keyword evidence="1 2" id="KW-0732">Signal</keyword>
<dbReference type="InterPro" id="IPR008969">
    <property type="entry name" value="CarboxyPept-like_regulatory"/>
</dbReference>
<dbReference type="Gene3D" id="2.60.40.1120">
    <property type="entry name" value="Carboxypeptidase-like, regulatory domain"/>
    <property type="match status" value="1"/>
</dbReference>
<evidence type="ECO:0000313" key="4">
    <source>
        <dbReference type="Proteomes" id="UP000434580"/>
    </source>
</evidence>
<dbReference type="PROSITE" id="PS51257">
    <property type="entry name" value="PROKAR_LIPOPROTEIN"/>
    <property type="match status" value="1"/>
</dbReference>
<evidence type="ECO:0000256" key="1">
    <source>
        <dbReference type="ARBA" id="ARBA00022729"/>
    </source>
</evidence>
<reference evidence="3 4" key="1">
    <citation type="submission" date="2019-11" db="EMBL/GenBank/DDBJ databases">
        <authorList>
            <person name="Holert J."/>
        </authorList>
    </citation>
    <scope>NUCLEOTIDE SEQUENCE [LARGE SCALE GENOMIC DNA]</scope>
    <source>
        <strain evidence="3">BC5_2</strain>
    </source>
</reference>
<dbReference type="InterPro" id="IPR014755">
    <property type="entry name" value="Cu-Rt/internalin_Ig-like"/>
</dbReference>
<organism evidence="3 4">
    <name type="scientific">BD1-7 clade bacterium</name>
    <dbReference type="NCBI Taxonomy" id="2029982"/>
    <lineage>
        <taxon>Bacteria</taxon>
        <taxon>Pseudomonadati</taxon>
        <taxon>Pseudomonadota</taxon>
        <taxon>Gammaproteobacteria</taxon>
        <taxon>Cellvibrionales</taxon>
        <taxon>Spongiibacteraceae</taxon>
        <taxon>BD1-7 clade</taxon>
    </lineage>
</organism>
<accession>A0A5S9Q012</accession>
<dbReference type="Proteomes" id="UP000434580">
    <property type="component" value="Unassembled WGS sequence"/>
</dbReference>
<evidence type="ECO:0008006" key="5">
    <source>
        <dbReference type="Google" id="ProtNLM"/>
    </source>
</evidence>
<protein>
    <recommendedName>
        <fullName evidence="5">SbsA Ig-like domain-containing protein</fullName>
    </recommendedName>
</protein>
<sequence length="1108" mass="116825">MQSFVFKKAKLATAVAMATGAIFLAGCEENTTTTTEDSDRFEVIQQKVLNTTVFGIVQDTNGNPVRNARVSIGGINTRTDESGAYRLKDVPVTGFGQNIVNGEVIAGATGTPLTISISSATGYLPATVQVTPVSGSTLVQTATAEGGSESGNDKDSLVAIIIQNGVAVSAGLTVVPKIDAAVEGVLRDRTTGLEIPNTVVALEFLGVNGVKQQQQQNDNDGDNDGTGYGSLTFQAVTNEQGRFEFAALPADSDFEIVVQGWNTENLGFQGDGMLGTTSISGADIATTPEVAKQHIGDVVVDPIYSNDLVSPFTTKVDGVVSAVASRGMLNDDLDGTQGIVIHFNEPMAKIVDDNSVYVVDKTNDILIDTQTIALSEDGTYLTVTTAAPIGAGIDFDVYLNKVDFEDSSENTLADRSQPEAFLGKPTPGYTYDESLASIESYTLKLKTYEPPLTQSGAVTNLTQIAEDPAGTQFTLLRGLNKNFASVDYTSDDVEQLNSNEDGNTGERLRALAAATLDEAPIAGQDAPDDVLTDSARIHFDVAEAEIYTITIRSQRGADRIVNIDLVDNDAGDLADNGTDEAAFKVDADFNGTVAMILRKIEESDVVTITSINGLGMPVATASVTLVDTVAPTTVLQNSYGYKSEDTNGVAGLAYGQGGELSDIIANSNLGTPLLNLTPRLLVPQDPTTGIALPVGDIWNSLTDGIKQEENNAGLMVDWVNTTSNIPSDIVVYDETAFANWNAGARRIGIAFSEDVTLSGNPAVPAGADFNAFMAQNNVVQNDQSNRISVTDLISFQTSDVISAANNHDGDVIDFTGVIADATANASTADDNARVIIKDRMPAMATKATYTGEAIIVEFNEPVSLREGADFTLRGTSSSMTVDISEATAAANQNTTTVTIPFTDENWYSALSVNQLFNRQASTDDDATELSVLVYDDVADAPLAAQRLSAQDVTWTTWDGGDNEVKTPAIVIESALPELQVNIATAGFENARELGFTVTYTSNHRINLNQLLPGLADQAKTRKLTAAQVTQAFRLTGTAQISGSETPANNSGAPSGAVLSSDGKTLMVRINTNGVGLANSDSFSTVRNFGSAYDNSAFIGANDLSQQIP</sequence>
<evidence type="ECO:0000313" key="3">
    <source>
        <dbReference type="EMBL" id="CAA0110117.1"/>
    </source>
</evidence>
<evidence type="ECO:0000256" key="2">
    <source>
        <dbReference type="SAM" id="SignalP"/>
    </source>
</evidence>
<dbReference type="SUPFAM" id="SSF49464">
    <property type="entry name" value="Carboxypeptidase regulatory domain-like"/>
    <property type="match status" value="1"/>
</dbReference>
<name>A0A5S9Q012_9GAMM</name>
<dbReference type="OrthoDB" id="6187193at2"/>
<proteinExistence type="predicted"/>
<feature type="chain" id="PRO_5030138076" description="SbsA Ig-like domain-containing protein" evidence="2">
    <location>
        <begin position="26"/>
        <end position="1108"/>
    </location>
</feature>